<dbReference type="GO" id="GO:0003677">
    <property type="term" value="F:DNA binding"/>
    <property type="evidence" value="ECO:0007669"/>
    <property type="project" value="InterPro"/>
</dbReference>
<dbReference type="InterPro" id="IPR007159">
    <property type="entry name" value="SpoVT-AbrB_dom"/>
</dbReference>
<dbReference type="InterPro" id="IPR037914">
    <property type="entry name" value="SpoVT-AbrB_sf"/>
</dbReference>
<proteinExistence type="predicted"/>
<dbReference type="Gene3D" id="2.10.260.10">
    <property type="match status" value="1"/>
</dbReference>
<organism evidence="3">
    <name type="scientific">freshwater metagenome</name>
    <dbReference type="NCBI Taxonomy" id="449393"/>
    <lineage>
        <taxon>unclassified sequences</taxon>
        <taxon>metagenomes</taxon>
        <taxon>ecological metagenomes</taxon>
    </lineage>
</organism>
<sequence>MTRKVKKSSAKVIRRGRSSTSRISTKNQVTLPVEILREVNMKSGDTVKFISNGEGQISLIKHEEPKWKIAMRELIGSEPGLGKRYDYKKEREEWDATLTRRG</sequence>
<protein>
    <submittedName>
        <fullName evidence="3">Unannotated protein</fullName>
    </submittedName>
</protein>
<gene>
    <name evidence="3" type="ORF">UFOPK1650_00131</name>
</gene>
<name>A0A6J6DDK5_9ZZZZ</name>
<dbReference type="AlphaFoldDB" id="A0A6J6DDK5"/>
<evidence type="ECO:0000259" key="2">
    <source>
        <dbReference type="SMART" id="SM00966"/>
    </source>
</evidence>
<feature type="domain" description="SpoVT-AbrB" evidence="2">
    <location>
        <begin position="21"/>
        <end position="67"/>
    </location>
</feature>
<dbReference type="SMART" id="SM00966">
    <property type="entry name" value="SpoVT_AbrB"/>
    <property type="match status" value="1"/>
</dbReference>
<dbReference type="SUPFAM" id="SSF89447">
    <property type="entry name" value="AbrB/MazE/MraZ-like"/>
    <property type="match status" value="1"/>
</dbReference>
<reference evidence="3" key="1">
    <citation type="submission" date="2020-05" db="EMBL/GenBank/DDBJ databases">
        <authorList>
            <person name="Chiriac C."/>
            <person name="Salcher M."/>
            <person name="Ghai R."/>
            <person name="Kavagutti S V."/>
        </authorList>
    </citation>
    <scope>NUCLEOTIDE SEQUENCE</scope>
</reference>
<dbReference type="Pfam" id="PF04014">
    <property type="entry name" value="MazE_antitoxin"/>
    <property type="match status" value="1"/>
</dbReference>
<evidence type="ECO:0000256" key="1">
    <source>
        <dbReference type="SAM" id="MobiDB-lite"/>
    </source>
</evidence>
<accession>A0A6J6DDK5</accession>
<evidence type="ECO:0000313" key="3">
    <source>
        <dbReference type="EMBL" id="CAB4560343.1"/>
    </source>
</evidence>
<feature type="compositionally biased region" description="Basic residues" evidence="1">
    <location>
        <begin position="1"/>
        <end position="17"/>
    </location>
</feature>
<feature type="region of interest" description="Disordered" evidence="1">
    <location>
        <begin position="1"/>
        <end position="25"/>
    </location>
</feature>
<dbReference type="EMBL" id="CAEZTJ010000007">
    <property type="protein sequence ID" value="CAB4560343.1"/>
    <property type="molecule type" value="Genomic_DNA"/>
</dbReference>